<evidence type="ECO:0008006" key="4">
    <source>
        <dbReference type="Google" id="ProtNLM"/>
    </source>
</evidence>
<keyword evidence="1" id="KW-1133">Transmembrane helix</keyword>
<keyword evidence="3" id="KW-1185">Reference proteome</keyword>
<proteinExistence type="predicted"/>
<feature type="transmembrane region" description="Helical" evidence="1">
    <location>
        <begin position="47"/>
        <end position="68"/>
    </location>
</feature>
<feature type="transmembrane region" description="Helical" evidence="1">
    <location>
        <begin position="15"/>
        <end position="35"/>
    </location>
</feature>
<evidence type="ECO:0000256" key="1">
    <source>
        <dbReference type="SAM" id="Phobius"/>
    </source>
</evidence>
<comment type="caution">
    <text evidence="2">The sequence shown here is derived from an EMBL/GenBank/DDBJ whole genome shotgun (WGS) entry which is preliminary data.</text>
</comment>
<evidence type="ECO:0000313" key="3">
    <source>
        <dbReference type="Proteomes" id="UP001500190"/>
    </source>
</evidence>
<sequence length="166" mass="18181">MDEFRRTGAFQVRTSLRAVAGIVACTLPFVGMFAYSFTSPNPSMPVAIGAVFAGPVLGVAIWIAWLLIPRVRVVADRDGLTVRGRRVAWAEISEFRIGVAQSRATYTYVIAERTHPDGQPAPAVSLPLLLSPQARTLKTALDLLLNEHHANTRGLPGRIQRWPNQP</sequence>
<keyword evidence="1" id="KW-0472">Membrane</keyword>
<accession>A0ABN2CZR3</accession>
<keyword evidence="1" id="KW-0812">Transmembrane</keyword>
<dbReference type="EMBL" id="BAAAND010000001">
    <property type="protein sequence ID" value="GAA1567336.1"/>
    <property type="molecule type" value="Genomic_DNA"/>
</dbReference>
<dbReference type="Proteomes" id="UP001500190">
    <property type="component" value="Unassembled WGS sequence"/>
</dbReference>
<protein>
    <recommendedName>
        <fullName evidence="4">PH (Pleckstrin Homology) domain-containing protein</fullName>
    </recommendedName>
</protein>
<name>A0ABN2CZR3_9ACTN</name>
<organism evidence="2 3">
    <name type="scientific">Kribbella karoonensis</name>
    <dbReference type="NCBI Taxonomy" id="324851"/>
    <lineage>
        <taxon>Bacteria</taxon>
        <taxon>Bacillati</taxon>
        <taxon>Actinomycetota</taxon>
        <taxon>Actinomycetes</taxon>
        <taxon>Propionibacteriales</taxon>
        <taxon>Kribbellaceae</taxon>
        <taxon>Kribbella</taxon>
    </lineage>
</organism>
<gene>
    <name evidence="2" type="ORF">GCM10009742_06370</name>
</gene>
<reference evidence="2 3" key="1">
    <citation type="journal article" date="2019" name="Int. J. Syst. Evol. Microbiol.">
        <title>The Global Catalogue of Microorganisms (GCM) 10K type strain sequencing project: providing services to taxonomists for standard genome sequencing and annotation.</title>
        <authorList>
            <consortium name="The Broad Institute Genomics Platform"/>
            <consortium name="The Broad Institute Genome Sequencing Center for Infectious Disease"/>
            <person name="Wu L."/>
            <person name="Ma J."/>
        </authorList>
    </citation>
    <scope>NUCLEOTIDE SEQUENCE [LARGE SCALE GENOMIC DNA]</scope>
    <source>
        <strain evidence="2 3">JCM 14304</strain>
    </source>
</reference>
<evidence type="ECO:0000313" key="2">
    <source>
        <dbReference type="EMBL" id="GAA1567336.1"/>
    </source>
</evidence>